<dbReference type="OrthoDB" id="10475375at2759"/>
<reference evidence="3" key="1">
    <citation type="submission" date="2013-09" db="EMBL/GenBank/DDBJ databases">
        <title>Corchorus olitorius genome sequencing.</title>
        <authorList>
            <person name="Alam M."/>
            <person name="Haque M.S."/>
            <person name="Islam M.S."/>
            <person name="Emdad E.M."/>
            <person name="Islam M.M."/>
            <person name="Ahmed B."/>
            <person name="Halim A."/>
            <person name="Hossen Q.M.M."/>
            <person name="Hossain M.Z."/>
            <person name="Ahmed R."/>
            <person name="Khan M.M."/>
            <person name="Islam R."/>
            <person name="Rashid M.M."/>
            <person name="Khan S.A."/>
            <person name="Rahman M.S."/>
            <person name="Alam M."/>
            <person name="Yahiya A.S."/>
            <person name="Khan M.S."/>
            <person name="Azam M.S."/>
            <person name="Haque T."/>
            <person name="Lashkar M.Z.H."/>
            <person name="Akhand A.I."/>
            <person name="Morshed G."/>
            <person name="Roy S."/>
            <person name="Uddin K.S."/>
            <person name="Rabeya T."/>
            <person name="Hossain A.S."/>
            <person name="Chowdhury A."/>
            <person name="Snigdha A.R."/>
            <person name="Mortoza M.S."/>
            <person name="Matin S.A."/>
            <person name="Hoque S.M.E."/>
            <person name="Islam M.K."/>
            <person name="Roy D.K."/>
            <person name="Haider R."/>
            <person name="Moosa M.M."/>
            <person name="Elias S.M."/>
            <person name="Hasan A.M."/>
            <person name="Jahan S."/>
            <person name="Shafiuddin M."/>
            <person name="Mahmood N."/>
            <person name="Shommy N.S."/>
        </authorList>
    </citation>
    <scope>NUCLEOTIDE SEQUENCE [LARGE SCALE GENOMIC DNA]</scope>
    <source>
        <strain evidence="3">cv. O-4</strain>
    </source>
</reference>
<gene>
    <name evidence="2" type="ORF">COLO4_08737</name>
</gene>
<evidence type="ECO:0000313" key="3">
    <source>
        <dbReference type="Proteomes" id="UP000187203"/>
    </source>
</evidence>
<feature type="region of interest" description="Disordered" evidence="1">
    <location>
        <begin position="24"/>
        <end position="89"/>
    </location>
</feature>
<comment type="caution">
    <text evidence="2">The sequence shown here is derived from an EMBL/GenBank/DDBJ whole genome shotgun (WGS) entry which is preliminary data.</text>
</comment>
<evidence type="ECO:0000256" key="1">
    <source>
        <dbReference type="SAM" id="MobiDB-lite"/>
    </source>
</evidence>
<evidence type="ECO:0000313" key="2">
    <source>
        <dbReference type="EMBL" id="OMP05572.1"/>
    </source>
</evidence>
<feature type="compositionally biased region" description="Low complexity" evidence="1">
    <location>
        <begin position="59"/>
        <end position="77"/>
    </location>
</feature>
<dbReference type="EMBL" id="AWUE01013939">
    <property type="protein sequence ID" value="OMP05572.1"/>
    <property type="molecule type" value="Genomic_DNA"/>
</dbReference>
<protein>
    <submittedName>
        <fullName evidence="2">Uncharacterized protein</fullName>
    </submittedName>
</protein>
<feature type="compositionally biased region" description="Polar residues" evidence="1">
    <location>
        <begin position="24"/>
        <end position="36"/>
    </location>
</feature>
<name>A0A1R3KEP0_9ROSI</name>
<organism evidence="2 3">
    <name type="scientific">Corchorus olitorius</name>
    <dbReference type="NCBI Taxonomy" id="93759"/>
    <lineage>
        <taxon>Eukaryota</taxon>
        <taxon>Viridiplantae</taxon>
        <taxon>Streptophyta</taxon>
        <taxon>Embryophyta</taxon>
        <taxon>Tracheophyta</taxon>
        <taxon>Spermatophyta</taxon>
        <taxon>Magnoliopsida</taxon>
        <taxon>eudicotyledons</taxon>
        <taxon>Gunneridae</taxon>
        <taxon>Pentapetalae</taxon>
        <taxon>rosids</taxon>
        <taxon>malvids</taxon>
        <taxon>Malvales</taxon>
        <taxon>Malvaceae</taxon>
        <taxon>Grewioideae</taxon>
        <taxon>Apeibeae</taxon>
        <taxon>Corchorus</taxon>
    </lineage>
</organism>
<proteinExistence type="predicted"/>
<sequence length="89" mass="10126">MDDLHNLLLGYEYRLEQHTLSESITANVATKTNSSTPRPPRNQERSRGSFRGRGRGRGRSNPSFNTNTSNSNFTNRPQCQAKINDFLNK</sequence>
<accession>A0A1R3KEP0</accession>
<keyword evidence="3" id="KW-1185">Reference proteome</keyword>
<feature type="compositionally biased region" description="Basic residues" evidence="1">
    <location>
        <begin position="48"/>
        <end position="58"/>
    </location>
</feature>
<dbReference type="AlphaFoldDB" id="A0A1R3KEP0"/>
<dbReference type="Proteomes" id="UP000187203">
    <property type="component" value="Unassembled WGS sequence"/>
</dbReference>